<evidence type="ECO:0000313" key="1">
    <source>
        <dbReference type="EMBL" id="CAI3998440.1"/>
    </source>
</evidence>
<reference evidence="1" key="1">
    <citation type="submission" date="2022-10" db="EMBL/GenBank/DDBJ databases">
        <authorList>
            <person name="Chen Y."/>
            <person name="Dougan E. K."/>
            <person name="Chan C."/>
            <person name="Rhodes N."/>
            <person name="Thang M."/>
        </authorList>
    </citation>
    <scope>NUCLEOTIDE SEQUENCE</scope>
</reference>
<proteinExistence type="predicted"/>
<evidence type="ECO:0000313" key="2">
    <source>
        <dbReference type="EMBL" id="CAL4785752.1"/>
    </source>
</evidence>
<keyword evidence="3" id="KW-1185">Reference proteome</keyword>
<protein>
    <submittedName>
        <fullName evidence="1">Uncharacterized protein</fullName>
    </submittedName>
</protein>
<comment type="caution">
    <text evidence="1">The sequence shown here is derived from an EMBL/GenBank/DDBJ whole genome shotgun (WGS) entry which is preliminary data.</text>
</comment>
<gene>
    <name evidence="1" type="ORF">C1SCF055_LOCUS24742</name>
</gene>
<dbReference type="EMBL" id="CAMXCT010002480">
    <property type="protein sequence ID" value="CAI3998440.1"/>
    <property type="molecule type" value="Genomic_DNA"/>
</dbReference>
<organism evidence="1">
    <name type="scientific">Cladocopium goreaui</name>
    <dbReference type="NCBI Taxonomy" id="2562237"/>
    <lineage>
        <taxon>Eukaryota</taxon>
        <taxon>Sar</taxon>
        <taxon>Alveolata</taxon>
        <taxon>Dinophyceae</taxon>
        <taxon>Suessiales</taxon>
        <taxon>Symbiodiniaceae</taxon>
        <taxon>Cladocopium</taxon>
    </lineage>
</organism>
<reference evidence="2 3" key="2">
    <citation type="submission" date="2024-05" db="EMBL/GenBank/DDBJ databases">
        <authorList>
            <person name="Chen Y."/>
            <person name="Shah S."/>
            <person name="Dougan E. K."/>
            <person name="Thang M."/>
            <person name="Chan C."/>
        </authorList>
    </citation>
    <scope>NUCLEOTIDE SEQUENCE [LARGE SCALE GENOMIC DNA]</scope>
</reference>
<accession>A0A9P1CW03</accession>
<sequence>MARTVDQTPLDGIVVTWMCSGASVEKEEKPRSSVIPRSCRTWCFEDSMPRASRSWWLRLPIDPTVSERSRRLATTLPSASE</sequence>
<evidence type="ECO:0000313" key="3">
    <source>
        <dbReference type="Proteomes" id="UP001152797"/>
    </source>
</evidence>
<name>A0A9P1CW03_9DINO</name>
<dbReference type="EMBL" id="CAMXCT020002480">
    <property type="protein sequence ID" value="CAL1151815.1"/>
    <property type="molecule type" value="Genomic_DNA"/>
</dbReference>
<dbReference type="AlphaFoldDB" id="A0A9P1CW03"/>
<dbReference type="Proteomes" id="UP001152797">
    <property type="component" value="Unassembled WGS sequence"/>
</dbReference>
<dbReference type="EMBL" id="CAMXCT030002480">
    <property type="protein sequence ID" value="CAL4785752.1"/>
    <property type="molecule type" value="Genomic_DNA"/>
</dbReference>